<accession>A0A7K7GAA7</accession>
<dbReference type="Gene3D" id="1.10.1410.40">
    <property type="match status" value="1"/>
</dbReference>
<dbReference type="InterPro" id="IPR026250">
    <property type="entry name" value="ITPRIP-like"/>
</dbReference>
<dbReference type="SMART" id="SM01265">
    <property type="entry name" value="Mab-21"/>
    <property type="match status" value="1"/>
</dbReference>
<evidence type="ECO:0000313" key="2">
    <source>
        <dbReference type="Proteomes" id="UP000529965"/>
    </source>
</evidence>
<sequence>TMALMDNFINVIGHALNGTFYPVLQKAIGFGSAFEGWTSREKEVLYRVLIPMTPPLGHIFHVERDTDQQNPGRNFRIRVQLECSCPQQHQGANPLCLLHHADVVRRMTRQPNLQDSLCTDFYLDVQKIVLWFSALVRASWRRLPQSRSWHLVLLGSTRSCNLRLNNDQESFRVKVLFGVRRQSSDIFISSRAQGVQMPSTTWPETYGIAETKFFRYMASQVPQDSSHLKCLQLLACVLARKYFSIYFIKTIIMHLLSNIPVSQWHRRYFLLQLSDTLEQLRLSLENKHLEHFILGNRRLPEEIRLPQDVQRAKPPNLFYGLAHDPVAHSQTMQVYFNL</sequence>
<dbReference type="AlphaFoldDB" id="A0A7K7GAA7"/>
<proteinExistence type="predicted"/>
<dbReference type="EMBL" id="VZSK01000470">
    <property type="protein sequence ID" value="NWY66506.1"/>
    <property type="molecule type" value="Genomic_DNA"/>
</dbReference>
<dbReference type="PANTHER" id="PTHR10656:SF40">
    <property type="entry name" value="INOSITOL 1,4,5-TRISPHOSPHATE RECEPTOR-INTERACTING PROTEIN-LIKE 1"/>
    <property type="match status" value="1"/>
</dbReference>
<comment type="caution">
    <text evidence="1">The sequence shown here is derived from an EMBL/GenBank/DDBJ whole genome shotgun (WGS) entry which is preliminary data.</text>
</comment>
<dbReference type="InterPro" id="IPR024810">
    <property type="entry name" value="MAB21L/cGLR"/>
</dbReference>
<name>A0A7K7GAA7_ERIRU</name>
<gene>
    <name evidence="1" type="primary">Itpripl1_0</name>
    <name evidence="1" type="ORF">ERIRUB_R06725</name>
</gene>
<reference evidence="1 2" key="1">
    <citation type="submission" date="2019-09" db="EMBL/GenBank/DDBJ databases">
        <title>Bird 10,000 Genomes (B10K) Project - Family phase.</title>
        <authorList>
            <person name="Zhang G."/>
        </authorList>
    </citation>
    <scope>NUCLEOTIDE SEQUENCE [LARGE SCALE GENOMIC DNA]</scope>
    <source>
        <strain evidence="1">OUT-0015</strain>
        <tissue evidence="1">Blood</tissue>
    </source>
</reference>
<dbReference type="PANTHER" id="PTHR10656">
    <property type="entry name" value="CELL FATE DETERMINING PROTEIN MAB21-RELATED"/>
    <property type="match status" value="1"/>
</dbReference>
<dbReference type="GO" id="GO:0016020">
    <property type="term" value="C:membrane"/>
    <property type="evidence" value="ECO:0007669"/>
    <property type="project" value="TreeGrafter"/>
</dbReference>
<keyword evidence="2" id="KW-1185">Reference proteome</keyword>
<feature type="non-terminal residue" evidence="1">
    <location>
        <position position="338"/>
    </location>
</feature>
<dbReference type="Proteomes" id="UP000529965">
    <property type="component" value="Unassembled WGS sequence"/>
</dbReference>
<organism evidence="1 2">
    <name type="scientific">Erithacus rubecula</name>
    <name type="common">European robin</name>
    <dbReference type="NCBI Taxonomy" id="37610"/>
    <lineage>
        <taxon>Eukaryota</taxon>
        <taxon>Metazoa</taxon>
        <taxon>Chordata</taxon>
        <taxon>Craniata</taxon>
        <taxon>Vertebrata</taxon>
        <taxon>Euteleostomi</taxon>
        <taxon>Archelosauria</taxon>
        <taxon>Archosauria</taxon>
        <taxon>Dinosauria</taxon>
        <taxon>Saurischia</taxon>
        <taxon>Theropoda</taxon>
        <taxon>Coelurosauria</taxon>
        <taxon>Aves</taxon>
        <taxon>Neognathae</taxon>
        <taxon>Neoaves</taxon>
        <taxon>Telluraves</taxon>
        <taxon>Australaves</taxon>
        <taxon>Passeriformes</taxon>
        <taxon>Turdidae</taxon>
        <taxon>Erithacus</taxon>
    </lineage>
</organism>
<evidence type="ECO:0000313" key="1">
    <source>
        <dbReference type="EMBL" id="NWY66506.1"/>
    </source>
</evidence>
<protein>
    <submittedName>
        <fullName evidence="1">IPIL1 protein</fullName>
    </submittedName>
</protein>
<dbReference type="PRINTS" id="PR02107">
    <property type="entry name" value="INOS145TPRIP"/>
</dbReference>
<feature type="non-terminal residue" evidence="1">
    <location>
        <position position="1"/>
    </location>
</feature>